<feature type="transmembrane region" description="Helical" evidence="6">
    <location>
        <begin position="520"/>
        <end position="539"/>
    </location>
</feature>
<protein>
    <submittedName>
        <fullName evidence="8">MFS general substrate transporter</fullName>
    </submittedName>
</protein>
<evidence type="ECO:0000256" key="3">
    <source>
        <dbReference type="ARBA" id="ARBA00022989"/>
    </source>
</evidence>
<evidence type="ECO:0000256" key="6">
    <source>
        <dbReference type="SAM" id="Phobius"/>
    </source>
</evidence>
<organism evidence="8 9">
    <name type="scientific">Phialemonium atrogriseum</name>
    <dbReference type="NCBI Taxonomy" id="1093897"/>
    <lineage>
        <taxon>Eukaryota</taxon>
        <taxon>Fungi</taxon>
        <taxon>Dikarya</taxon>
        <taxon>Ascomycota</taxon>
        <taxon>Pezizomycotina</taxon>
        <taxon>Sordariomycetes</taxon>
        <taxon>Sordariomycetidae</taxon>
        <taxon>Cephalothecales</taxon>
        <taxon>Cephalothecaceae</taxon>
        <taxon>Phialemonium</taxon>
    </lineage>
</organism>
<feature type="compositionally biased region" description="Polar residues" evidence="5">
    <location>
        <begin position="1"/>
        <end position="16"/>
    </location>
</feature>
<dbReference type="GeneID" id="85305124"/>
<dbReference type="PANTHER" id="PTHR23501:SF81">
    <property type="entry name" value="VACUOLAR BASIC AMINO ACID TRANSPORTER 2"/>
    <property type="match status" value="1"/>
</dbReference>
<feature type="transmembrane region" description="Helical" evidence="6">
    <location>
        <begin position="315"/>
        <end position="334"/>
    </location>
</feature>
<dbReference type="FunFam" id="1.20.1250.20:FF:000672">
    <property type="entry name" value="MFS general substrate transporter"/>
    <property type="match status" value="1"/>
</dbReference>
<reference evidence="8" key="1">
    <citation type="submission" date="2023-06" db="EMBL/GenBank/DDBJ databases">
        <title>Genome-scale phylogeny and comparative genomics of the fungal order Sordariales.</title>
        <authorList>
            <consortium name="Lawrence Berkeley National Laboratory"/>
            <person name="Hensen N."/>
            <person name="Bonometti L."/>
            <person name="Westerberg I."/>
            <person name="Brannstrom I.O."/>
            <person name="Guillou S."/>
            <person name="Cros-Aarteil S."/>
            <person name="Calhoun S."/>
            <person name="Haridas S."/>
            <person name="Kuo A."/>
            <person name="Mondo S."/>
            <person name="Pangilinan J."/>
            <person name="Riley R."/>
            <person name="Labutti K."/>
            <person name="Andreopoulos B."/>
            <person name="Lipzen A."/>
            <person name="Chen C."/>
            <person name="Yanf M."/>
            <person name="Daum C."/>
            <person name="Ng V."/>
            <person name="Clum A."/>
            <person name="Steindorff A."/>
            <person name="Ohm R."/>
            <person name="Martin F."/>
            <person name="Silar P."/>
            <person name="Natvig D."/>
            <person name="Lalanne C."/>
            <person name="Gautier V."/>
            <person name="Ament-Velasquez S.L."/>
            <person name="Kruys A."/>
            <person name="Hutchinson M.I."/>
            <person name="Powell A.J."/>
            <person name="Barry K."/>
            <person name="Miller A.N."/>
            <person name="Grigoriev I.V."/>
            <person name="Debuchy R."/>
            <person name="Gladieux P."/>
            <person name="Thoren M.H."/>
            <person name="Johannesson H."/>
        </authorList>
    </citation>
    <scope>NUCLEOTIDE SEQUENCE</scope>
    <source>
        <strain evidence="8">8032-3</strain>
    </source>
</reference>
<dbReference type="RefSeq" id="XP_060282491.1">
    <property type="nucleotide sequence ID" value="XM_060421937.1"/>
</dbReference>
<evidence type="ECO:0000256" key="2">
    <source>
        <dbReference type="ARBA" id="ARBA00022692"/>
    </source>
</evidence>
<dbReference type="Gene3D" id="1.20.1250.20">
    <property type="entry name" value="MFS general substrate transporter like domains"/>
    <property type="match status" value="2"/>
</dbReference>
<evidence type="ECO:0000256" key="1">
    <source>
        <dbReference type="ARBA" id="ARBA00004141"/>
    </source>
</evidence>
<evidence type="ECO:0000256" key="4">
    <source>
        <dbReference type="ARBA" id="ARBA00023136"/>
    </source>
</evidence>
<feature type="region of interest" description="Disordered" evidence="5">
    <location>
        <begin position="1"/>
        <end position="41"/>
    </location>
</feature>
<feature type="transmembrane region" description="Helical" evidence="6">
    <location>
        <begin position="246"/>
        <end position="268"/>
    </location>
</feature>
<feature type="compositionally biased region" description="Basic and acidic residues" evidence="5">
    <location>
        <begin position="18"/>
        <end position="39"/>
    </location>
</feature>
<dbReference type="CDD" id="cd17502">
    <property type="entry name" value="MFS_Azr1_MDR_like"/>
    <property type="match status" value="1"/>
</dbReference>
<feature type="transmembrane region" description="Helical" evidence="6">
    <location>
        <begin position="274"/>
        <end position="294"/>
    </location>
</feature>
<keyword evidence="3 6" id="KW-1133">Transmembrane helix</keyword>
<dbReference type="GO" id="GO:0015174">
    <property type="term" value="F:basic amino acid transmembrane transporter activity"/>
    <property type="evidence" value="ECO:0007669"/>
    <property type="project" value="TreeGrafter"/>
</dbReference>
<keyword evidence="4 6" id="KW-0472">Membrane</keyword>
<feature type="transmembrane region" description="Helical" evidence="6">
    <location>
        <begin position="448"/>
        <end position="467"/>
    </location>
</feature>
<evidence type="ECO:0000313" key="9">
    <source>
        <dbReference type="Proteomes" id="UP001244011"/>
    </source>
</evidence>
<comment type="caution">
    <text evidence="8">The sequence shown here is derived from an EMBL/GenBank/DDBJ whole genome shotgun (WGS) entry which is preliminary data.</text>
</comment>
<dbReference type="PANTHER" id="PTHR23501">
    <property type="entry name" value="MAJOR FACILITATOR SUPERFAMILY"/>
    <property type="match status" value="1"/>
</dbReference>
<dbReference type="Pfam" id="PF07690">
    <property type="entry name" value="MFS_1"/>
    <property type="match status" value="1"/>
</dbReference>
<accession>A0AAJ0BZG7</accession>
<dbReference type="FunFam" id="1.20.1250.20:FF:000670">
    <property type="entry name" value="MFS general substrate transporter"/>
    <property type="match status" value="1"/>
</dbReference>
<feature type="transmembrane region" description="Helical" evidence="6">
    <location>
        <begin position="354"/>
        <end position="374"/>
    </location>
</feature>
<dbReference type="EMBL" id="MU839012">
    <property type="protein sequence ID" value="KAK1766278.1"/>
    <property type="molecule type" value="Genomic_DNA"/>
</dbReference>
<feature type="domain" description="Major facilitator superfamily (MFS) profile" evidence="7">
    <location>
        <begin position="52"/>
        <end position="544"/>
    </location>
</feature>
<dbReference type="SUPFAM" id="SSF103473">
    <property type="entry name" value="MFS general substrate transporter"/>
    <property type="match status" value="1"/>
</dbReference>
<feature type="transmembrane region" description="Helical" evidence="6">
    <location>
        <begin position="145"/>
        <end position="162"/>
    </location>
</feature>
<evidence type="ECO:0000259" key="7">
    <source>
        <dbReference type="PROSITE" id="PS50850"/>
    </source>
</evidence>
<feature type="transmembrane region" description="Helical" evidence="6">
    <location>
        <begin position="386"/>
        <end position="404"/>
    </location>
</feature>
<dbReference type="GO" id="GO:0000329">
    <property type="term" value="C:fungal-type vacuole membrane"/>
    <property type="evidence" value="ECO:0007669"/>
    <property type="project" value="TreeGrafter"/>
</dbReference>
<keyword evidence="9" id="KW-1185">Reference proteome</keyword>
<dbReference type="AlphaFoldDB" id="A0AAJ0BZG7"/>
<feature type="transmembrane region" description="Helical" evidence="6">
    <location>
        <begin position="410"/>
        <end position="436"/>
    </location>
</feature>
<gene>
    <name evidence="8" type="ORF">QBC33DRAFT_115539</name>
</gene>
<feature type="transmembrane region" description="Helical" evidence="6">
    <location>
        <begin position="116"/>
        <end position="139"/>
    </location>
</feature>
<dbReference type="InterPro" id="IPR036259">
    <property type="entry name" value="MFS_trans_sf"/>
</dbReference>
<keyword evidence="2 6" id="KW-0812">Transmembrane</keyword>
<feature type="transmembrane region" description="Helical" evidence="6">
    <location>
        <begin position="182"/>
        <end position="201"/>
    </location>
</feature>
<dbReference type="PROSITE" id="PS50850">
    <property type="entry name" value="MFS"/>
    <property type="match status" value="1"/>
</dbReference>
<dbReference type="InterPro" id="IPR011701">
    <property type="entry name" value="MFS"/>
</dbReference>
<comment type="subcellular location">
    <subcellularLocation>
        <location evidence="1">Membrane</location>
        <topology evidence="1">Multi-pass membrane protein</topology>
    </subcellularLocation>
</comment>
<dbReference type="InterPro" id="IPR020846">
    <property type="entry name" value="MFS_dom"/>
</dbReference>
<name>A0AAJ0BZG7_9PEZI</name>
<feature type="transmembrane region" description="Helical" evidence="6">
    <location>
        <begin position="207"/>
        <end position="225"/>
    </location>
</feature>
<dbReference type="Proteomes" id="UP001244011">
    <property type="component" value="Unassembled WGS sequence"/>
</dbReference>
<evidence type="ECO:0000256" key="5">
    <source>
        <dbReference type="SAM" id="MobiDB-lite"/>
    </source>
</evidence>
<sequence length="548" mass="58769">MATDVEGSTSPPSIQNGHIRDRHDEGQSREDQPLLRAPDEETWTPPRGFIWIQLAIMSNVFLYGFDGTVTAATYAVISSEFDAANTASWLTTSYLVTSTAFQPLYGRVSDIFGRRVCFFISTITFALGCLGCALARDIILLNCMRALTGFGGGGLMTMATVVNSDMIPFRKRGMYQALQNGMFGFGAICGASFGGSVADTIGWRWCFLLQVPISVLALLTGALVIKDPQGIIAGSGRDLKSAWSKVDFTGAFLLVVAISIQLVGLSLGGNELPWGSPWVVGSLVGSVLLLALFLRVEARTKAIPVIPLRMLRGRLPISVQMANVCVGLSAYAYLFNLPLFFQVVLMDSATKAGARLAIPSLATPLGGLVAGIVMSRWGRLIPLVRAGALLMVVGNLLVTSLGFVDSNWKYFVYIFPANLGQGIVYPGILFTSLATFEHADHAVCASTVYLIRSLGTVWGVAATSAIVQTTLSVRLPDALGEIPDKWRVIDEIRHSVSALKDLDPELQLKARLVYFDGLRYSFAASTAVAVVAVVASLFATGRGLRSTS</sequence>
<proteinExistence type="predicted"/>
<evidence type="ECO:0000313" key="8">
    <source>
        <dbReference type="EMBL" id="KAK1766278.1"/>
    </source>
</evidence>